<keyword evidence="4" id="KW-0597">Phosphoprotein</keyword>
<dbReference type="SUPFAM" id="SSF47384">
    <property type="entry name" value="Homodimeric domain of signal transducing histidine kinase"/>
    <property type="match status" value="1"/>
</dbReference>
<organism evidence="14 15">
    <name type="scientific">Caldimonas brevitalea</name>
    <dbReference type="NCBI Taxonomy" id="413882"/>
    <lineage>
        <taxon>Bacteria</taxon>
        <taxon>Pseudomonadati</taxon>
        <taxon>Pseudomonadota</taxon>
        <taxon>Betaproteobacteria</taxon>
        <taxon>Burkholderiales</taxon>
        <taxon>Sphaerotilaceae</taxon>
        <taxon>Caldimonas</taxon>
    </lineage>
</organism>
<dbReference type="InterPro" id="IPR005467">
    <property type="entry name" value="His_kinase_dom"/>
</dbReference>
<dbReference type="PANTHER" id="PTHR45436:SF1">
    <property type="entry name" value="SENSOR PROTEIN QSEC"/>
    <property type="match status" value="1"/>
</dbReference>
<gene>
    <name evidence="14" type="primary">tctE</name>
    <name evidence="14" type="ORF">AAW51_1954</name>
</gene>
<dbReference type="EMBL" id="CP011371">
    <property type="protein sequence ID" value="AKJ28645.1"/>
    <property type="molecule type" value="Genomic_DNA"/>
</dbReference>
<keyword evidence="9" id="KW-0902">Two-component regulatory system</keyword>
<dbReference type="AlphaFoldDB" id="A0A0G3BQ07"/>
<dbReference type="InterPro" id="IPR036097">
    <property type="entry name" value="HisK_dim/P_sf"/>
</dbReference>
<evidence type="ECO:0000256" key="3">
    <source>
        <dbReference type="ARBA" id="ARBA00012438"/>
    </source>
</evidence>
<evidence type="ECO:0000256" key="1">
    <source>
        <dbReference type="ARBA" id="ARBA00000085"/>
    </source>
</evidence>
<dbReference type="STRING" id="413882.AAW51_1954"/>
<keyword evidence="6 11" id="KW-0812">Transmembrane</keyword>
<dbReference type="OrthoDB" id="8554694at2"/>
<keyword evidence="5" id="KW-0808">Transferase</keyword>
<dbReference type="InterPro" id="IPR003594">
    <property type="entry name" value="HATPase_dom"/>
</dbReference>
<dbReference type="GO" id="GO:0000155">
    <property type="term" value="F:phosphorelay sensor kinase activity"/>
    <property type="evidence" value="ECO:0007669"/>
    <property type="project" value="InterPro"/>
</dbReference>
<dbReference type="KEGG" id="pbh:AAW51_1954"/>
<dbReference type="SUPFAM" id="SSF55874">
    <property type="entry name" value="ATPase domain of HSP90 chaperone/DNA topoisomerase II/histidine kinase"/>
    <property type="match status" value="1"/>
</dbReference>
<dbReference type="InterPro" id="IPR013727">
    <property type="entry name" value="2CSK_N"/>
</dbReference>
<evidence type="ECO:0000256" key="9">
    <source>
        <dbReference type="ARBA" id="ARBA00023012"/>
    </source>
</evidence>
<feature type="transmembrane region" description="Helical" evidence="11">
    <location>
        <begin position="161"/>
        <end position="182"/>
    </location>
</feature>
<dbReference type="InterPro" id="IPR036890">
    <property type="entry name" value="HATPase_C_sf"/>
</dbReference>
<dbReference type="InterPro" id="IPR004358">
    <property type="entry name" value="Sig_transdc_His_kin-like_C"/>
</dbReference>
<dbReference type="PRINTS" id="PR00344">
    <property type="entry name" value="BCTRLSENSOR"/>
</dbReference>
<reference evidence="14 15" key="1">
    <citation type="submission" date="2015-05" db="EMBL/GenBank/DDBJ databases">
        <authorList>
            <person name="Tang B."/>
            <person name="Yu Y."/>
        </authorList>
    </citation>
    <scope>NUCLEOTIDE SEQUENCE [LARGE SCALE GENOMIC DNA]</scope>
    <source>
        <strain evidence="14 15">DSM 7029</strain>
    </source>
</reference>
<comment type="catalytic activity">
    <reaction evidence="1">
        <text>ATP + protein L-histidine = ADP + protein N-phospho-L-histidine.</text>
        <dbReference type="EC" id="2.7.13.3"/>
    </reaction>
</comment>
<sequence length="463" mass="50751">MNRSLRWQLLGPLVWVWLLGALLAAYGAFNLASYAGGTAYDRTLQDEAGAIATQIHWTDRGPLLELSTQTQEMLAWDSADRNAFMVTDAEGRVLAGVAGLPVPEDVSGSFDRPQVFDADYQGEPVRGAMYSIRSPMLDTYVTVVVVETRRKRADLVREVQVAILMPTLALGLLTFLLLALGIRRGVAPLRRIAGEVERRAPQDLRPLPLDDVPAEAVPLIERLNALLANVSRSFELQRRFVADAAHQLRTPVAGIRVLSQELQHELAAIQADASTQAMLQALVASTERMSRLIGQLLNLARSDAALRNLAAGELQHIDVLPVIREAAEPLLLRASREGKQVSLEAPDGPGWARAHPVWLAEVVSNLLDNALRYGGPNIELRVTPREGWLDIEVRDDGPGIMLTQRELVFEPFWRGERADTRGPEGTGLGLAIVKEIVLGMRGRLRLASRPELAGTCFTVSLPV</sequence>
<dbReference type="RefSeq" id="WP_047194462.1">
    <property type="nucleotide sequence ID" value="NZ_CP011371.1"/>
</dbReference>
<evidence type="ECO:0000256" key="4">
    <source>
        <dbReference type="ARBA" id="ARBA00022553"/>
    </source>
</evidence>
<feature type="domain" description="HAMP" evidence="13">
    <location>
        <begin position="183"/>
        <end position="235"/>
    </location>
</feature>
<dbReference type="SMART" id="SM00387">
    <property type="entry name" value="HATPase_c"/>
    <property type="match status" value="1"/>
</dbReference>
<evidence type="ECO:0000259" key="12">
    <source>
        <dbReference type="PROSITE" id="PS50109"/>
    </source>
</evidence>
<dbReference type="SMART" id="SM00388">
    <property type="entry name" value="HisKA"/>
    <property type="match status" value="1"/>
</dbReference>
<dbReference type="CDD" id="cd00082">
    <property type="entry name" value="HisKA"/>
    <property type="match status" value="1"/>
</dbReference>
<evidence type="ECO:0000256" key="11">
    <source>
        <dbReference type="SAM" id="Phobius"/>
    </source>
</evidence>
<evidence type="ECO:0000256" key="2">
    <source>
        <dbReference type="ARBA" id="ARBA00004370"/>
    </source>
</evidence>
<dbReference type="Proteomes" id="UP000035352">
    <property type="component" value="Chromosome"/>
</dbReference>
<dbReference type="Gene3D" id="1.10.287.130">
    <property type="match status" value="1"/>
</dbReference>
<name>A0A0G3BQ07_9BURK</name>
<keyword evidence="15" id="KW-1185">Reference proteome</keyword>
<evidence type="ECO:0000313" key="15">
    <source>
        <dbReference type="Proteomes" id="UP000035352"/>
    </source>
</evidence>
<comment type="subcellular location">
    <subcellularLocation>
        <location evidence="2">Membrane</location>
    </subcellularLocation>
</comment>
<dbReference type="Pfam" id="PF02518">
    <property type="entry name" value="HATPase_c"/>
    <property type="match status" value="1"/>
</dbReference>
<dbReference type="Pfam" id="PF08521">
    <property type="entry name" value="2CSK_N"/>
    <property type="match status" value="1"/>
</dbReference>
<evidence type="ECO:0000256" key="10">
    <source>
        <dbReference type="ARBA" id="ARBA00023136"/>
    </source>
</evidence>
<dbReference type="PANTHER" id="PTHR45436">
    <property type="entry name" value="SENSOR HISTIDINE KINASE YKOH"/>
    <property type="match status" value="1"/>
</dbReference>
<evidence type="ECO:0000256" key="7">
    <source>
        <dbReference type="ARBA" id="ARBA00022777"/>
    </source>
</evidence>
<protein>
    <recommendedName>
        <fullName evidence="3">histidine kinase</fullName>
        <ecNumber evidence="3">2.7.13.3</ecNumber>
    </recommendedName>
</protein>
<dbReference type="InterPro" id="IPR003661">
    <property type="entry name" value="HisK_dim/P_dom"/>
</dbReference>
<dbReference type="Pfam" id="PF00512">
    <property type="entry name" value="HisKA"/>
    <property type="match status" value="1"/>
</dbReference>
<dbReference type="InterPro" id="IPR050428">
    <property type="entry name" value="TCS_sensor_his_kinase"/>
</dbReference>
<dbReference type="GO" id="GO:0005886">
    <property type="term" value="C:plasma membrane"/>
    <property type="evidence" value="ECO:0007669"/>
    <property type="project" value="TreeGrafter"/>
</dbReference>
<evidence type="ECO:0000256" key="8">
    <source>
        <dbReference type="ARBA" id="ARBA00022989"/>
    </source>
</evidence>
<keyword evidence="8 11" id="KW-1133">Transmembrane helix</keyword>
<dbReference type="PROSITE" id="PS50109">
    <property type="entry name" value="HIS_KIN"/>
    <property type="match status" value="1"/>
</dbReference>
<proteinExistence type="predicted"/>
<accession>A0A0G3BQ07</accession>
<dbReference type="InterPro" id="IPR003660">
    <property type="entry name" value="HAMP_dom"/>
</dbReference>
<dbReference type="PROSITE" id="PS50885">
    <property type="entry name" value="HAMP"/>
    <property type="match status" value="1"/>
</dbReference>
<feature type="domain" description="Histidine kinase" evidence="12">
    <location>
        <begin position="243"/>
        <end position="463"/>
    </location>
</feature>
<evidence type="ECO:0000256" key="5">
    <source>
        <dbReference type="ARBA" id="ARBA00022679"/>
    </source>
</evidence>
<dbReference type="Gene3D" id="3.30.565.10">
    <property type="entry name" value="Histidine kinase-like ATPase, C-terminal domain"/>
    <property type="match status" value="1"/>
</dbReference>
<keyword evidence="7 14" id="KW-0418">Kinase</keyword>
<keyword evidence="10 11" id="KW-0472">Membrane</keyword>
<evidence type="ECO:0000313" key="14">
    <source>
        <dbReference type="EMBL" id="AKJ28645.1"/>
    </source>
</evidence>
<dbReference type="EC" id="2.7.13.3" evidence="3"/>
<evidence type="ECO:0000256" key="6">
    <source>
        <dbReference type="ARBA" id="ARBA00022692"/>
    </source>
</evidence>
<evidence type="ECO:0000259" key="13">
    <source>
        <dbReference type="PROSITE" id="PS50885"/>
    </source>
</evidence>